<keyword evidence="4" id="KW-0677">Repeat</keyword>
<dbReference type="Proteomes" id="UP000001593">
    <property type="component" value="Unassembled WGS sequence"/>
</dbReference>
<proteinExistence type="inferred from homology"/>
<dbReference type="PANTHER" id="PTHR10780:SF18">
    <property type="entry name" value="LD43650P"/>
    <property type="match status" value="1"/>
</dbReference>
<dbReference type="InterPro" id="IPR023395">
    <property type="entry name" value="MCP_dom_sf"/>
</dbReference>
<evidence type="ECO:0000256" key="4">
    <source>
        <dbReference type="ARBA" id="ARBA00022737"/>
    </source>
</evidence>
<dbReference type="SUPFAM" id="SSF103506">
    <property type="entry name" value="Mitochondrial carrier"/>
    <property type="match status" value="1"/>
</dbReference>
<evidence type="ECO:0000256" key="6">
    <source>
        <dbReference type="ARBA" id="ARBA00022989"/>
    </source>
</evidence>
<organism evidence="11 12">
    <name type="scientific">Nematostella vectensis</name>
    <name type="common">Starlet sea anemone</name>
    <dbReference type="NCBI Taxonomy" id="45351"/>
    <lineage>
        <taxon>Eukaryota</taxon>
        <taxon>Metazoa</taxon>
        <taxon>Cnidaria</taxon>
        <taxon>Anthozoa</taxon>
        <taxon>Hexacorallia</taxon>
        <taxon>Actiniaria</taxon>
        <taxon>Edwardsiidae</taxon>
        <taxon>Nematostella</taxon>
    </lineage>
</organism>
<dbReference type="EMBL" id="DS469780">
    <property type="protein sequence ID" value="EDO33279.1"/>
    <property type="molecule type" value="Genomic_DNA"/>
</dbReference>
<evidence type="ECO:0000256" key="7">
    <source>
        <dbReference type="ARBA" id="ARBA00023128"/>
    </source>
</evidence>
<evidence type="ECO:0000256" key="3">
    <source>
        <dbReference type="ARBA" id="ARBA00022692"/>
    </source>
</evidence>
<dbReference type="InParanoid" id="A7SSN1"/>
<comment type="subcellular location">
    <subcellularLocation>
        <location evidence="1">Mitochondrion outer membrane</location>
        <topology evidence="1">Multi-pass membrane protein</topology>
    </subcellularLocation>
</comment>
<keyword evidence="10" id="KW-0813">Transport</keyword>
<protein>
    <recommendedName>
        <fullName evidence="13">Mitochondrial carrier homolog 2</fullName>
    </recommendedName>
</protein>
<dbReference type="GO" id="GO:0005741">
    <property type="term" value="C:mitochondrial outer membrane"/>
    <property type="evidence" value="ECO:0007669"/>
    <property type="project" value="UniProtKB-SubCell"/>
</dbReference>
<accession>A7SSN1</accession>
<keyword evidence="5" id="KW-1000">Mitochondrion outer membrane</keyword>
<reference evidence="11 12" key="1">
    <citation type="journal article" date="2007" name="Science">
        <title>Sea anemone genome reveals ancestral eumetazoan gene repertoire and genomic organization.</title>
        <authorList>
            <person name="Putnam N.H."/>
            <person name="Srivastava M."/>
            <person name="Hellsten U."/>
            <person name="Dirks B."/>
            <person name="Chapman J."/>
            <person name="Salamov A."/>
            <person name="Terry A."/>
            <person name="Shapiro H."/>
            <person name="Lindquist E."/>
            <person name="Kapitonov V.V."/>
            <person name="Jurka J."/>
            <person name="Genikhovich G."/>
            <person name="Grigoriev I.V."/>
            <person name="Lucas S.M."/>
            <person name="Steele R.E."/>
            <person name="Finnerty J.R."/>
            <person name="Technau U."/>
            <person name="Martindale M.Q."/>
            <person name="Rokhsar D.S."/>
        </authorList>
    </citation>
    <scope>NUCLEOTIDE SEQUENCE [LARGE SCALE GENOMIC DNA]</scope>
    <source>
        <strain evidence="12">CH2 X CH6</strain>
    </source>
</reference>
<feature type="repeat" description="Solcar" evidence="9">
    <location>
        <begin position="131"/>
        <end position="216"/>
    </location>
</feature>
<dbReference type="InterPro" id="IPR018108">
    <property type="entry name" value="MCP_transmembrane"/>
</dbReference>
<dbReference type="OMA" id="HPFHVIA"/>
<evidence type="ECO:0000256" key="5">
    <source>
        <dbReference type="ARBA" id="ARBA00022787"/>
    </source>
</evidence>
<dbReference type="PhylomeDB" id="A7SSN1"/>
<keyword evidence="6" id="KW-1133">Transmembrane helix</keyword>
<evidence type="ECO:0000256" key="9">
    <source>
        <dbReference type="PROSITE-ProRule" id="PRU00282"/>
    </source>
</evidence>
<dbReference type="PROSITE" id="PS50920">
    <property type="entry name" value="SOLCAR"/>
    <property type="match status" value="1"/>
</dbReference>
<evidence type="ECO:0008006" key="13">
    <source>
        <dbReference type="Google" id="ProtNLM"/>
    </source>
</evidence>
<keyword evidence="3 9" id="KW-0812">Transmembrane</keyword>
<name>A7SSN1_NEMVE</name>
<evidence type="ECO:0000313" key="11">
    <source>
        <dbReference type="EMBL" id="EDO33279.1"/>
    </source>
</evidence>
<dbReference type="HOGENOM" id="CLU_058300_2_0_1"/>
<keyword evidence="8 9" id="KW-0472">Membrane</keyword>
<dbReference type="Gene3D" id="1.50.40.10">
    <property type="entry name" value="Mitochondrial carrier domain"/>
    <property type="match status" value="1"/>
</dbReference>
<evidence type="ECO:0000256" key="10">
    <source>
        <dbReference type="RuleBase" id="RU000488"/>
    </source>
</evidence>
<gene>
    <name evidence="11" type="ORF">NEMVEDRAFT_v1g130157</name>
</gene>
<evidence type="ECO:0000313" key="12">
    <source>
        <dbReference type="Proteomes" id="UP000001593"/>
    </source>
</evidence>
<dbReference type="eggNOG" id="KOG2745">
    <property type="taxonomic scope" value="Eukaryota"/>
</dbReference>
<sequence>MAAFKTPGNFSKKGENDKALSLLLSCSMTAVTNPLNVVKVLIQVGHEPLPAKLTTTVFGSQVYRLPGLFQYLSHIRSAEGFFGLYRGVVPRPSTVFGVLLRGWNIHLDTPDGTQKSDASIRKMCANVEAIAKATCKQTAAKCAGVVLSHPFQVITVRMVVQFVGKEAIYTGLTSSIKEIYNEHGILGFFAGLVPRIAGEVLSLWMYRSVVFIINKFFLDSEVSDPTAEVTVYTTALSQWLSSMFTYPFVVVSNNMISNNVGLAAGEPPAMPVYADWVDCFKHMRKTGNLWRGSSLFRRTVKTKPAIK</sequence>
<dbReference type="STRING" id="45351.A7SSN1"/>
<dbReference type="PANTHER" id="PTHR10780">
    <property type="entry name" value="MITOCHONDRIAL CARRIER HOMOLOG"/>
    <property type="match status" value="1"/>
</dbReference>
<keyword evidence="7" id="KW-0496">Mitochondrion</keyword>
<dbReference type="Pfam" id="PF00153">
    <property type="entry name" value="Mito_carr"/>
    <property type="match status" value="2"/>
</dbReference>
<dbReference type="AlphaFoldDB" id="A7SSN1"/>
<comment type="similarity">
    <text evidence="2 10">Belongs to the mitochondrial carrier (TC 2.A.29) family.</text>
</comment>
<keyword evidence="12" id="KW-1185">Reference proteome</keyword>
<evidence type="ECO:0000256" key="2">
    <source>
        <dbReference type="ARBA" id="ARBA00006375"/>
    </source>
</evidence>
<evidence type="ECO:0000256" key="8">
    <source>
        <dbReference type="ARBA" id="ARBA00023136"/>
    </source>
</evidence>
<evidence type="ECO:0000256" key="1">
    <source>
        <dbReference type="ARBA" id="ARBA00004374"/>
    </source>
</evidence>